<accession>A0A847U4W3</accession>
<reference evidence="2" key="1">
    <citation type="submission" date="2019-12" db="EMBL/GenBank/DDBJ databases">
        <title>Whole-genome sequence of Halomicrobium mukohataei pws1.</title>
        <authorList>
            <person name="Verma D.K."/>
            <person name="Gopal K."/>
            <person name="Prasad E.S."/>
        </authorList>
    </citation>
    <scope>NUCLEOTIDE SEQUENCE</scope>
    <source>
        <strain evidence="2">Pws1</strain>
    </source>
</reference>
<keyword evidence="2" id="KW-0808">Transferase</keyword>
<name>A0A847U4W3_9EURY</name>
<dbReference type="EMBL" id="WOYG01000001">
    <property type="protein sequence ID" value="NLV08365.1"/>
    <property type="molecule type" value="Genomic_DNA"/>
</dbReference>
<protein>
    <submittedName>
        <fullName evidence="2">Glycosyltransferase</fullName>
    </submittedName>
</protein>
<evidence type="ECO:0000259" key="1">
    <source>
        <dbReference type="Pfam" id="PF00535"/>
    </source>
</evidence>
<dbReference type="AlphaFoldDB" id="A0A847U4W3"/>
<dbReference type="OrthoDB" id="46222at2157"/>
<dbReference type="CDD" id="cd02511">
    <property type="entry name" value="Beta4Glucosyltransferase"/>
    <property type="match status" value="1"/>
</dbReference>
<gene>
    <name evidence="2" type="ORF">GOC74_00220</name>
</gene>
<dbReference type="PANTHER" id="PTHR43630:SF2">
    <property type="entry name" value="GLYCOSYLTRANSFERASE"/>
    <property type="match status" value="1"/>
</dbReference>
<evidence type="ECO:0000313" key="2">
    <source>
        <dbReference type="EMBL" id="NLV08365.1"/>
    </source>
</evidence>
<comment type="caution">
    <text evidence="2">The sequence shown here is derived from an EMBL/GenBank/DDBJ whole genome shotgun (WGS) entry which is preliminary data.</text>
</comment>
<feature type="domain" description="Glycosyltransferase 2-like" evidence="1">
    <location>
        <begin position="6"/>
        <end position="121"/>
    </location>
</feature>
<proteinExistence type="predicted"/>
<dbReference type="InterPro" id="IPR029044">
    <property type="entry name" value="Nucleotide-diphossugar_trans"/>
</dbReference>
<dbReference type="RefSeq" id="WP_170092400.1">
    <property type="nucleotide sequence ID" value="NZ_WOYG01000001.1"/>
</dbReference>
<evidence type="ECO:0000313" key="3">
    <source>
        <dbReference type="Proteomes" id="UP000608662"/>
    </source>
</evidence>
<organism evidence="2 3">
    <name type="scientific">Halomicrobium mukohataei</name>
    <dbReference type="NCBI Taxonomy" id="57705"/>
    <lineage>
        <taxon>Archaea</taxon>
        <taxon>Methanobacteriati</taxon>
        <taxon>Methanobacteriota</taxon>
        <taxon>Stenosarchaea group</taxon>
        <taxon>Halobacteria</taxon>
        <taxon>Halobacteriales</taxon>
        <taxon>Haloarculaceae</taxon>
        <taxon>Halomicrobium</taxon>
    </lineage>
</organism>
<dbReference type="Proteomes" id="UP000608662">
    <property type="component" value="Unassembled WGS sequence"/>
</dbReference>
<sequence>MADISATVITYNEADKIRGCLESIEWCDEIVIIDSYSDDGTVEIAREYTDKIYQRERTGYSEAYRELSIQKTTNDWVLIVDADERIPNSLAEKIQEVVDRDGVDVIQIPRKNMISGRWAKGAGLWPGYLLRLFKPEHVEIKDEIHSYIEAKDGAFIGRFQDKKETAIKHDAHKGSWDFLKTQHRYAKVKVRHKNLPVKYILTGPLHEFITRYWKGYHLGLFGLQISILFALARFIDGIENIRHILSENK</sequence>
<dbReference type="Pfam" id="PF00535">
    <property type="entry name" value="Glycos_transf_2"/>
    <property type="match status" value="1"/>
</dbReference>
<dbReference type="Gene3D" id="3.90.550.10">
    <property type="entry name" value="Spore Coat Polysaccharide Biosynthesis Protein SpsA, Chain A"/>
    <property type="match status" value="1"/>
</dbReference>
<dbReference type="SUPFAM" id="SSF53448">
    <property type="entry name" value="Nucleotide-diphospho-sugar transferases"/>
    <property type="match status" value="1"/>
</dbReference>
<dbReference type="InterPro" id="IPR001173">
    <property type="entry name" value="Glyco_trans_2-like"/>
</dbReference>
<dbReference type="PANTHER" id="PTHR43630">
    <property type="entry name" value="POLY-BETA-1,6-N-ACETYL-D-GLUCOSAMINE SYNTHASE"/>
    <property type="match status" value="1"/>
</dbReference>
<dbReference type="GO" id="GO:0016740">
    <property type="term" value="F:transferase activity"/>
    <property type="evidence" value="ECO:0007669"/>
    <property type="project" value="UniProtKB-KW"/>
</dbReference>